<evidence type="ECO:0000256" key="3">
    <source>
        <dbReference type="ARBA" id="ARBA00022695"/>
    </source>
</evidence>
<dbReference type="InterPro" id="IPR021109">
    <property type="entry name" value="Peptidase_aspartic_dom_sf"/>
</dbReference>
<dbReference type="InterPro" id="IPR041588">
    <property type="entry name" value="Integrase_H2C2"/>
</dbReference>
<dbReference type="InterPro" id="IPR043502">
    <property type="entry name" value="DNA/RNA_pol_sf"/>
</dbReference>
<dbReference type="GO" id="GO:0004519">
    <property type="term" value="F:endonuclease activity"/>
    <property type="evidence" value="ECO:0007669"/>
    <property type="project" value="UniProtKB-KW"/>
</dbReference>
<evidence type="ECO:0000259" key="11">
    <source>
        <dbReference type="PROSITE" id="PS50878"/>
    </source>
</evidence>
<dbReference type="Pfam" id="PF00665">
    <property type="entry name" value="rve"/>
    <property type="match status" value="1"/>
</dbReference>
<keyword evidence="6" id="KW-0378">Hydrolase</keyword>
<evidence type="ECO:0000256" key="7">
    <source>
        <dbReference type="ARBA" id="ARBA00022918"/>
    </source>
</evidence>
<dbReference type="GO" id="GO:0003676">
    <property type="term" value="F:nucleic acid binding"/>
    <property type="evidence" value="ECO:0007669"/>
    <property type="project" value="InterPro"/>
</dbReference>
<dbReference type="GO" id="GO:0019899">
    <property type="term" value="F:enzyme binding"/>
    <property type="evidence" value="ECO:0007669"/>
    <property type="project" value="UniProtKB-ARBA"/>
</dbReference>
<evidence type="ECO:0000259" key="12">
    <source>
        <dbReference type="PROSITE" id="PS50994"/>
    </source>
</evidence>
<keyword evidence="3" id="KW-0548">Nucleotidyltransferase</keyword>
<dbReference type="Pfam" id="PF23309">
    <property type="entry name" value="DUF7083"/>
    <property type="match status" value="1"/>
</dbReference>
<dbReference type="GO" id="GO:0005737">
    <property type="term" value="C:cytoplasm"/>
    <property type="evidence" value="ECO:0007669"/>
    <property type="project" value="UniProtKB-ARBA"/>
</dbReference>
<proteinExistence type="predicted"/>
<evidence type="ECO:0000313" key="14">
    <source>
        <dbReference type="Proteomes" id="UP000835052"/>
    </source>
</evidence>
<dbReference type="SUPFAM" id="SSF50630">
    <property type="entry name" value="Acid proteases"/>
    <property type="match status" value="1"/>
</dbReference>
<dbReference type="InterPro" id="IPR041373">
    <property type="entry name" value="RT_RNaseH"/>
</dbReference>
<keyword evidence="8" id="KW-0863">Zinc-finger</keyword>
<dbReference type="EMBL" id="CAJGYM010000088">
    <property type="protein sequence ID" value="CAD6197227.1"/>
    <property type="molecule type" value="Genomic_DNA"/>
</dbReference>
<keyword evidence="8" id="KW-0479">Metal-binding</keyword>
<evidence type="ECO:0000256" key="1">
    <source>
        <dbReference type="ARBA" id="ARBA00012493"/>
    </source>
</evidence>
<dbReference type="InterPro" id="IPR012337">
    <property type="entry name" value="RNaseH-like_sf"/>
</dbReference>
<evidence type="ECO:0000256" key="8">
    <source>
        <dbReference type="PROSITE-ProRule" id="PRU00047"/>
    </source>
</evidence>
<dbReference type="PROSITE" id="PS50158">
    <property type="entry name" value="ZF_CCHC"/>
    <property type="match status" value="1"/>
</dbReference>
<dbReference type="FunFam" id="1.10.340.70:FF:000003">
    <property type="entry name" value="Protein CBG25708"/>
    <property type="match status" value="1"/>
</dbReference>
<feature type="compositionally biased region" description="Polar residues" evidence="9">
    <location>
        <begin position="1268"/>
        <end position="1285"/>
    </location>
</feature>
<dbReference type="FunFam" id="3.30.420.10:FF:000063">
    <property type="entry name" value="Retrovirus-related Pol polyprotein from transposon 297-like Protein"/>
    <property type="match status" value="1"/>
</dbReference>
<evidence type="ECO:0000313" key="13">
    <source>
        <dbReference type="EMBL" id="CAD6197227.1"/>
    </source>
</evidence>
<evidence type="ECO:0000256" key="4">
    <source>
        <dbReference type="ARBA" id="ARBA00022722"/>
    </source>
</evidence>
<feature type="domain" description="Reverse transcriptase" evidence="11">
    <location>
        <begin position="500"/>
        <end position="678"/>
    </location>
</feature>
<dbReference type="FunFam" id="3.30.70.270:FF:000020">
    <property type="entry name" value="Transposon Tf2-6 polyprotein-like Protein"/>
    <property type="match status" value="1"/>
</dbReference>
<evidence type="ECO:0000256" key="2">
    <source>
        <dbReference type="ARBA" id="ARBA00022679"/>
    </source>
</evidence>
<organism evidence="13 14">
    <name type="scientific">Caenorhabditis auriculariae</name>
    <dbReference type="NCBI Taxonomy" id="2777116"/>
    <lineage>
        <taxon>Eukaryota</taxon>
        <taxon>Metazoa</taxon>
        <taxon>Ecdysozoa</taxon>
        <taxon>Nematoda</taxon>
        <taxon>Chromadorea</taxon>
        <taxon>Rhabditida</taxon>
        <taxon>Rhabditina</taxon>
        <taxon>Rhabditomorpha</taxon>
        <taxon>Rhabditoidea</taxon>
        <taxon>Rhabditidae</taxon>
        <taxon>Peloderinae</taxon>
        <taxon>Caenorhabditis</taxon>
    </lineage>
</organism>
<dbReference type="PROSITE" id="PS50994">
    <property type="entry name" value="INTEGRASE"/>
    <property type="match status" value="1"/>
</dbReference>
<protein>
    <recommendedName>
        <fullName evidence="1">RNA-directed DNA polymerase</fullName>
        <ecNumber evidence="1">2.7.7.49</ecNumber>
    </recommendedName>
</protein>
<dbReference type="InterPro" id="IPR055510">
    <property type="entry name" value="DUF7083"/>
</dbReference>
<dbReference type="EC" id="2.7.7.49" evidence="1"/>
<dbReference type="Gene3D" id="1.10.340.70">
    <property type="match status" value="1"/>
</dbReference>
<evidence type="ECO:0000259" key="10">
    <source>
        <dbReference type="PROSITE" id="PS50158"/>
    </source>
</evidence>
<name>A0A8S1HPD9_9PELO</name>
<keyword evidence="7" id="KW-0695">RNA-directed DNA polymerase</keyword>
<dbReference type="InterPro" id="IPR036875">
    <property type="entry name" value="Znf_CCHC_sf"/>
</dbReference>
<dbReference type="GO" id="GO:0016787">
    <property type="term" value="F:hydrolase activity"/>
    <property type="evidence" value="ECO:0007669"/>
    <property type="project" value="UniProtKB-KW"/>
</dbReference>
<evidence type="ECO:0000256" key="6">
    <source>
        <dbReference type="ARBA" id="ARBA00022801"/>
    </source>
</evidence>
<dbReference type="PROSITE" id="PS50878">
    <property type="entry name" value="RT_POL"/>
    <property type="match status" value="1"/>
</dbReference>
<dbReference type="SUPFAM" id="SSF57756">
    <property type="entry name" value="Retrovirus zinc finger-like domains"/>
    <property type="match status" value="1"/>
</dbReference>
<feature type="region of interest" description="Disordered" evidence="9">
    <location>
        <begin position="1268"/>
        <end position="1296"/>
    </location>
</feature>
<dbReference type="FunFam" id="3.10.20.370:FF:000001">
    <property type="entry name" value="Retrovirus-related Pol polyprotein from transposon 17.6-like protein"/>
    <property type="match status" value="1"/>
</dbReference>
<dbReference type="InterPro" id="IPR000477">
    <property type="entry name" value="RT_dom"/>
</dbReference>
<dbReference type="CDD" id="cd01647">
    <property type="entry name" value="RT_LTR"/>
    <property type="match status" value="1"/>
</dbReference>
<dbReference type="OrthoDB" id="6740708at2759"/>
<dbReference type="Pfam" id="PF17917">
    <property type="entry name" value="RT_RNaseH"/>
    <property type="match status" value="1"/>
</dbReference>
<sequence length="1332" mass="150646">MTKTPDVNELVSLIKKQQDEMKAQNDLIFSLLQATLKTTAPTVANAPTDPSCVVAALSARIPMFEYDPEAGKTFPKWINRYGEVITVEGKSLDETTQVRLLLNKLPDEIYEQFAAKICPKNPSTESYADVVATLSDYFDVKRSLLSWRFACTQISRLDENPAAYTSRINETCEKAMLKDITPEEWKTFFWIKGLDAAGDTQIRAHFIKFMERRVESKQPTTIMDLCEEWLRIQRQKTEVQELGQKRVLELKTKASPKTPVASEGNPMNRMTCWNCGRDGHSSPVCRNPKSTCDKCHRKGHLAKFCKSTRVTNPRKTTTSKPNTWTRCKAVTVANAESPQVQAVRRFIDVEVDGVQIPFQMDTGSDLTLVGTPEWERLGKPPLENVPFRVKNASGSDMDIKGRFKCNFQLKDSHASGYAYVRNSGNLLGLDWLEKSTHMNYHLDQMINSIENGRPFGEQLKEEFPEVFAEGQCKSSLQAKSAPVPYGSLAAVEGELNRLQQLGVIEPVTHSQWAAPVVCIKKASGKIRVCSDFSTGLNSALEDEEYPLPTSEEIFANLNGGSVFTQIDLSDAYLQVELDPESQPYAVINTHKGLFQYKRLPFGIKTAPAIFQKIMDKMITGLNGVAVYLDDIIVVGRSQAEHRENVRKVFARIREYGFHLKLDKCAFEQSEIKYLGFILNASGRRPDPEKVKVIHNMTPPRDQKVLRSFLGMISYYGQFIPNIKALRGPLDRLLVQDEDWRWTRVEERCFQKLKDVLSSDLNLVHFHPKHQIVLAADASEYGIGTVISHIMPDGTEKPIAHAARSLTETEKKYSQIEKEALALIFGVKKFHKFIYGRRFTLRTDHKPLLSIFGNKNGIPVHSQNRLVRWAIILLGYNFHIEYVNTDKFGQADALSRMIQHQEALQQDDVVIAKVEVEVQEVLRSSIRRLPLTNAGVQTATRQDKDLQHLMKFVRSGKFPTNIPPTLRSFASKRDDLNVVEGCLMVGERIVIPKTLQREVLQELHASHAGMDHMKRLARSVAFWPGIDADCENFVRNCKACSLHSKSPRKVPLQPWPAPERVWQRIHIDFAGPDQGQWYLVVVDAKSKYPEVKIVHSISAANTVKVLKEIFARNGYPETIVSDNGTQFTSQQFADMCQNGHIQHIRTAPYCPQSNGQAERFVDTLKRALKKLQKGEEKISENILNQFLMIYRRTPLTVLQGKSAAQIHLGRQLRTELDALKPRDSVNPLPLTIHQQNMKDCQLKLKQQQKSNLCTDNVWSTTAVPSRSCSYNRRSIDEPNQQSSPAASPNDYGRTNAVSQRAASTAKIYTTAKSCFSLRSFTVTQVFAHLPALI</sequence>
<accession>A0A8S1HPD9</accession>
<feature type="domain" description="CCHC-type" evidence="10">
    <location>
        <begin position="272"/>
        <end position="287"/>
    </location>
</feature>
<dbReference type="InterPro" id="IPR001878">
    <property type="entry name" value="Znf_CCHC"/>
</dbReference>
<dbReference type="PANTHER" id="PTHR37984">
    <property type="entry name" value="PROTEIN CBG26694"/>
    <property type="match status" value="1"/>
</dbReference>
<reference evidence="13" key="1">
    <citation type="submission" date="2020-10" db="EMBL/GenBank/DDBJ databases">
        <authorList>
            <person name="Kikuchi T."/>
        </authorList>
    </citation>
    <scope>NUCLEOTIDE SEQUENCE</scope>
    <source>
        <strain evidence="13">NKZ352</strain>
    </source>
</reference>
<evidence type="ECO:0000256" key="5">
    <source>
        <dbReference type="ARBA" id="ARBA00022759"/>
    </source>
</evidence>
<dbReference type="PANTHER" id="PTHR37984:SF5">
    <property type="entry name" value="PROTEIN NYNRIN-LIKE"/>
    <property type="match status" value="1"/>
</dbReference>
<keyword evidence="14" id="KW-1185">Reference proteome</keyword>
<dbReference type="Pfam" id="PF00078">
    <property type="entry name" value="RVT_1"/>
    <property type="match status" value="1"/>
</dbReference>
<dbReference type="Proteomes" id="UP000835052">
    <property type="component" value="Unassembled WGS sequence"/>
</dbReference>
<dbReference type="Gene3D" id="3.30.420.10">
    <property type="entry name" value="Ribonuclease H-like superfamily/Ribonuclease H"/>
    <property type="match status" value="1"/>
</dbReference>
<keyword evidence="8" id="KW-0862">Zinc</keyword>
<dbReference type="InterPro" id="IPR043128">
    <property type="entry name" value="Rev_trsase/Diguanyl_cyclase"/>
</dbReference>
<dbReference type="Gene3D" id="2.40.70.10">
    <property type="entry name" value="Acid Proteases"/>
    <property type="match status" value="1"/>
</dbReference>
<dbReference type="GO" id="GO:0008270">
    <property type="term" value="F:zinc ion binding"/>
    <property type="evidence" value="ECO:0007669"/>
    <property type="project" value="UniProtKB-KW"/>
</dbReference>
<feature type="domain" description="Integrase catalytic" evidence="12">
    <location>
        <begin position="1049"/>
        <end position="1210"/>
    </location>
</feature>
<dbReference type="GO" id="GO:0042575">
    <property type="term" value="C:DNA polymerase complex"/>
    <property type="evidence" value="ECO:0007669"/>
    <property type="project" value="UniProtKB-ARBA"/>
</dbReference>
<dbReference type="GO" id="GO:0003964">
    <property type="term" value="F:RNA-directed DNA polymerase activity"/>
    <property type="evidence" value="ECO:0007669"/>
    <property type="project" value="UniProtKB-KW"/>
</dbReference>
<dbReference type="Gene3D" id="3.30.70.270">
    <property type="match status" value="2"/>
</dbReference>
<comment type="caution">
    <text evidence="13">The sequence shown here is derived from an EMBL/GenBank/DDBJ whole genome shotgun (WGS) entry which is preliminary data.</text>
</comment>
<keyword evidence="4" id="KW-0540">Nuclease</keyword>
<dbReference type="CDD" id="cd09274">
    <property type="entry name" value="RNase_HI_RT_Ty3"/>
    <property type="match status" value="1"/>
</dbReference>
<dbReference type="SUPFAM" id="SSF56672">
    <property type="entry name" value="DNA/RNA polymerases"/>
    <property type="match status" value="1"/>
</dbReference>
<dbReference type="SUPFAM" id="SSF53098">
    <property type="entry name" value="Ribonuclease H-like"/>
    <property type="match status" value="1"/>
</dbReference>
<dbReference type="InterPro" id="IPR050951">
    <property type="entry name" value="Retrovirus_Pol_polyprotein"/>
</dbReference>
<dbReference type="GO" id="GO:0015074">
    <property type="term" value="P:DNA integration"/>
    <property type="evidence" value="ECO:0007669"/>
    <property type="project" value="InterPro"/>
</dbReference>
<dbReference type="InterPro" id="IPR001584">
    <property type="entry name" value="Integrase_cat-core"/>
</dbReference>
<dbReference type="InterPro" id="IPR036397">
    <property type="entry name" value="RNaseH_sf"/>
</dbReference>
<evidence type="ECO:0000256" key="9">
    <source>
        <dbReference type="SAM" id="MobiDB-lite"/>
    </source>
</evidence>
<dbReference type="Pfam" id="PF17921">
    <property type="entry name" value="Integrase_H2C2"/>
    <property type="match status" value="1"/>
</dbReference>
<gene>
    <name evidence="13" type="ORF">CAUJ_LOCUS13136</name>
</gene>
<dbReference type="Gene3D" id="3.10.10.10">
    <property type="entry name" value="HIV Type 1 Reverse Transcriptase, subunit A, domain 1"/>
    <property type="match status" value="1"/>
</dbReference>
<keyword evidence="2" id="KW-0808">Transferase</keyword>
<keyword evidence="5" id="KW-0255">Endonuclease</keyword>
<dbReference type="Gene3D" id="4.10.60.10">
    <property type="entry name" value="Zinc finger, CCHC-type"/>
    <property type="match status" value="1"/>
</dbReference>
<dbReference type="SMART" id="SM00343">
    <property type="entry name" value="ZnF_C2HC"/>
    <property type="match status" value="2"/>
</dbReference>